<evidence type="ECO:0000313" key="7">
    <source>
        <dbReference type="Proteomes" id="UP000006327"/>
    </source>
</evidence>
<organism evidence="6 7">
    <name type="scientific">Paraglaciecola arctica BSs20135</name>
    <dbReference type="NCBI Taxonomy" id="493475"/>
    <lineage>
        <taxon>Bacteria</taxon>
        <taxon>Pseudomonadati</taxon>
        <taxon>Pseudomonadota</taxon>
        <taxon>Gammaproteobacteria</taxon>
        <taxon>Alteromonadales</taxon>
        <taxon>Alteromonadaceae</taxon>
        <taxon>Paraglaciecola</taxon>
    </lineage>
</organism>
<keyword evidence="3" id="KW-0949">S-adenosyl-L-methionine</keyword>
<name>K6YQD8_9ALTE</name>
<dbReference type="GO" id="GO:0016432">
    <property type="term" value="F:tRNA-uridine aminocarboxypropyltransferase activity"/>
    <property type="evidence" value="ECO:0007669"/>
    <property type="project" value="UniProtKB-EC"/>
</dbReference>
<evidence type="ECO:0000259" key="5">
    <source>
        <dbReference type="SMART" id="SM01144"/>
    </source>
</evidence>
<keyword evidence="2" id="KW-0808">Transferase</keyword>
<evidence type="ECO:0000313" key="6">
    <source>
        <dbReference type="EMBL" id="GAC20377.1"/>
    </source>
</evidence>
<evidence type="ECO:0000256" key="1">
    <source>
        <dbReference type="ARBA" id="ARBA00012386"/>
    </source>
</evidence>
<dbReference type="Pfam" id="PF03942">
    <property type="entry name" value="DTW"/>
    <property type="match status" value="1"/>
</dbReference>
<keyword evidence="4" id="KW-0819">tRNA processing</keyword>
<dbReference type="RefSeq" id="WP_007622253.1">
    <property type="nucleotide sequence ID" value="NZ_BAEO01000052.1"/>
</dbReference>
<dbReference type="EMBL" id="BAEO01000052">
    <property type="protein sequence ID" value="GAC20377.1"/>
    <property type="molecule type" value="Genomic_DNA"/>
</dbReference>
<dbReference type="Proteomes" id="UP000006327">
    <property type="component" value="Unassembled WGS sequence"/>
</dbReference>
<dbReference type="EC" id="2.5.1.25" evidence="1"/>
<evidence type="ECO:0000256" key="2">
    <source>
        <dbReference type="ARBA" id="ARBA00022679"/>
    </source>
</evidence>
<evidence type="ECO:0000256" key="4">
    <source>
        <dbReference type="ARBA" id="ARBA00022694"/>
    </source>
</evidence>
<sequence>MPHINSVQILRKQQLALSTKEFRARGYKVKRCEHCLIPEKKCICAQRPTITSHSAFCLVMYKNEYYKPTNTGKLIADVIADNYAFRWDRVAPDPALLALLKNPKYAPILVFPQQYAEADRCINSPKDLVAIEQGKTPLFVMLDGTWREASKMFKSPCFVTLPVLGIQPEKASTYQLREAAHIHQLCTAEVAIEVLKMAEDKHAADALGEYFHQFKKAYIAGKAHLTLI</sequence>
<comment type="caution">
    <text evidence="6">The sequence shown here is derived from an EMBL/GenBank/DDBJ whole genome shotgun (WGS) entry which is preliminary data.</text>
</comment>
<reference evidence="6 7" key="1">
    <citation type="journal article" date="2017" name="Antonie Van Leeuwenhoek">
        <title>Rhizobium rhizosphaerae sp. nov., a novel species isolated from rice rhizosphere.</title>
        <authorList>
            <person name="Zhao J.J."/>
            <person name="Zhang J."/>
            <person name="Zhang R.J."/>
            <person name="Zhang C.W."/>
            <person name="Yin H.Q."/>
            <person name="Zhang X.X."/>
        </authorList>
    </citation>
    <scope>NUCLEOTIDE SEQUENCE [LARGE SCALE GENOMIC DNA]</scope>
    <source>
        <strain evidence="6 7">BSs20135</strain>
    </source>
</reference>
<feature type="domain" description="DTW" evidence="5">
    <location>
        <begin position="28"/>
        <end position="223"/>
    </location>
</feature>
<gene>
    <name evidence="6" type="ORF">GARC_3419</name>
</gene>
<dbReference type="GO" id="GO:0008033">
    <property type="term" value="P:tRNA processing"/>
    <property type="evidence" value="ECO:0007669"/>
    <property type="project" value="UniProtKB-KW"/>
</dbReference>
<dbReference type="AlphaFoldDB" id="K6YQD8"/>
<dbReference type="PANTHER" id="PTHR21392">
    <property type="entry name" value="TRNA-URIDINE AMINOCARBOXYPROPYLTRANSFERASE 2"/>
    <property type="match status" value="1"/>
</dbReference>
<protein>
    <recommendedName>
        <fullName evidence="1">tRNA-uridine aminocarboxypropyltransferase</fullName>
        <ecNumber evidence="1">2.5.1.25</ecNumber>
    </recommendedName>
</protein>
<keyword evidence="7" id="KW-1185">Reference proteome</keyword>
<dbReference type="PANTHER" id="PTHR21392:SF1">
    <property type="entry name" value="TRNA-URIDINE AMINOCARBOXYPROPYLTRANSFERASE"/>
    <property type="match status" value="1"/>
</dbReference>
<dbReference type="STRING" id="493475.GARC_3419"/>
<accession>K6YQD8</accession>
<dbReference type="eggNOG" id="COG3148">
    <property type="taxonomic scope" value="Bacteria"/>
</dbReference>
<dbReference type="InterPro" id="IPR039262">
    <property type="entry name" value="DTWD2/TAPT"/>
</dbReference>
<dbReference type="InterPro" id="IPR005636">
    <property type="entry name" value="DTW"/>
</dbReference>
<proteinExistence type="predicted"/>
<evidence type="ECO:0000256" key="3">
    <source>
        <dbReference type="ARBA" id="ARBA00022691"/>
    </source>
</evidence>
<dbReference type="SMART" id="SM01144">
    <property type="entry name" value="DTW"/>
    <property type="match status" value="1"/>
</dbReference>